<feature type="chain" id="PRO_5015121937" description="Preprotein-translocase subunit g" evidence="2">
    <location>
        <begin position="24"/>
        <end position="64"/>
    </location>
</feature>
<keyword evidence="1" id="KW-0812">Transmembrane</keyword>
<keyword evidence="1" id="KW-0472">Membrane</keyword>
<gene>
    <name evidence="3" type="primary">ycf47</name>
</gene>
<feature type="signal peptide" evidence="2">
    <location>
        <begin position="1"/>
        <end position="23"/>
    </location>
</feature>
<proteinExistence type="predicted"/>
<accession>A0A2P0QJ17</accession>
<feature type="transmembrane region" description="Helical" evidence="1">
    <location>
        <begin position="47"/>
        <end position="63"/>
    </location>
</feature>
<keyword evidence="3" id="KW-0150">Chloroplast</keyword>
<protein>
    <recommendedName>
        <fullName evidence="4">Preprotein-translocase subunit g</fullName>
    </recommendedName>
</protein>
<sequence length="64" mass="7476">MIFQKRILIAFLIIFLLVPQTPRENKLILTFNESGLFSNYFDASQTVKLVTLFTIGIYFLTLFI</sequence>
<dbReference type="RefSeq" id="YP_009472731.1">
    <property type="nucleotide sequence ID" value="NC_037366.1"/>
</dbReference>
<dbReference type="GeneID" id="37276346"/>
<dbReference type="EMBL" id="KY819066">
    <property type="protein sequence ID" value="ARO74399.1"/>
    <property type="molecule type" value="Genomic_DNA"/>
</dbReference>
<keyword evidence="1" id="KW-1133">Transmembrane helix</keyword>
<evidence type="ECO:0000256" key="1">
    <source>
        <dbReference type="SAM" id="Phobius"/>
    </source>
</evidence>
<geneLocation type="chloroplast" evidence="3"/>
<evidence type="ECO:0000256" key="2">
    <source>
        <dbReference type="SAM" id="SignalP"/>
    </source>
</evidence>
<reference evidence="3" key="1">
    <citation type="submission" date="2017-03" db="EMBL/GenBank/DDBJ databases">
        <title>Chloroplast genome evolution in siphonous green algae.</title>
        <authorList>
            <person name="Cremen M.C."/>
            <person name="Marcelino V.R."/>
            <person name="Verbruggen H."/>
        </authorList>
    </citation>
    <scope>NUCLEOTIDE SEQUENCE</scope>
</reference>
<name>A0A2P0QJ17_9CHLO</name>
<evidence type="ECO:0008006" key="4">
    <source>
        <dbReference type="Google" id="ProtNLM"/>
    </source>
</evidence>
<organism evidence="3">
    <name type="scientific">Codium arenicola</name>
    <dbReference type="NCBI Taxonomy" id="1191365"/>
    <lineage>
        <taxon>Eukaryota</taxon>
        <taxon>Viridiplantae</taxon>
        <taxon>Chlorophyta</taxon>
        <taxon>core chlorophytes</taxon>
        <taxon>Ulvophyceae</taxon>
        <taxon>TCBD clade</taxon>
        <taxon>Bryopsidales</taxon>
        <taxon>Bryopsidineae</taxon>
        <taxon>Codiaceae</taxon>
        <taxon>Codium</taxon>
    </lineage>
</organism>
<keyword evidence="3" id="KW-0934">Plastid</keyword>
<keyword evidence="2" id="KW-0732">Signal</keyword>
<evidence type="ECO:0000313" key="3">
    <source>
        <dbReference type="EMBL" id="ARO74399.1"/>
    </source>
</evidence>
<dbReference type="AlphaFoldDB" id="A0A2P0QJ17"/>